<reference evidence="1 2" key="1">
    <citation type="submission" date="2017-03" db="EMBL/GenBank/DDBJ databases">
        <authorList>
            <person name="Afonso C.L."/>
            <person name="Miller P.J."/>
            <person name="Scott M.A."/>
            <person name="Spackman E."/>
            <person name="Goraichik I."/>
            <person name="Dimitrov K.M."/>
            <person name="Suarez D.L."/>
            <person name="Swayne D.E."/>
        </authorList>
    </citation>
    <scope>NUCLEOTIDE SEQUENCE [LARGE SCALE GENOMIC DNA]</scope>
    <source>
        <strain evidence="1 2">ATCC 9172</strain>
    </source>
</reference>
<dbReference type="EMBL" id="FXYY01000011">
    <property type="protein sequence ID" value="SMX85140.1"/>
    <property type="molecule type" value="Genomic_DNA"/>
</dbReference>
<evidence type="ECO:0000313" key="2">
    <source>
        <dbReference type="Proteomes" id="UP000234641"/>
    </source>
</evidence>
<dbReference type="Pfam" id="PF04392">
    <property type="entry name" value="ABC_sub_bind"/>
    <property type="match status" value="1"/>
</dbReference>
<sequence>MSNAEFVTDPHRRTEIPKGRRMRLSKMATAMVAVGSILAVSACGGGESGGGEGDSFSIGVSQLVQHPALDAATEGFKKSFEDAGVDVEWDVQNAQGEQANATSIAQQFASDDLDLVLAVATPAAQAAAQAITDKPVLFTAVTDAEEAGLVDSNDSPGGNVTGTSDLNPVEEQLKLVKDVKPDAKTVGIVYSSGEVNSQVQVDLAKKAAEGLGVEIKEATIANSGELAQAVDSLGKVDAYYVPTDNNVVSAVSTMVQAAEKNKALLVGSEAGQVESGAAITRGIDYTKLGEQTGEMALKILQDGKKPAEMPVETSSNLELVVNPKAAEAQGAEIPQKLIDEADNVIE</sequence>
<dbReference type="CDD" id="cd06325">
    <property type="entry name" value="PBP1_ABC_unchar_transporter"/>
    <property type="match status" value="1"/>
</dbReference>
<dbReference type="PANTHER" id="PTHR35271">
    <property type="entry name" value="ABC TRANSPORTER, SUBSTRATE-BINDING LIPOPROTEIN-RELATED"/>
    <property type="match status" value="1"/>
</dbReference>
<proteinExistence type="predicted"/>
<dbReference type="PANTHER" id="PTHR35271:SF1">
    <property type="entry name" value="ABC TRANSPORTER, SUBSTRATE-BINDING LIPOPROTEIN"/>
    <property type="match status" value="1"/>
</dbReference>
<dbReference type="InterPro" id="IPR007487">
    <property type="entry name" value="ABC_transpt-TYRBP-like"/>
</dbReference>
<dbReference type="Gene3D" id="3.40.50.2300">
    <property type="match status" value="2"/>
</dbReference>
<gene>
    <name evidence="1" type="ORF">BLIN9172_01998</name>
</gene>
<dbReference type="InterPro" id="IPR028082">
    <property type="entry name" value="Peripla_BP_I"/>
</dbReference>
<dbReference type="Proteomes" id="UP000234641">
    <property type="component" value="Unassembled WGS sequence"/>
</dbReference>
<name>A0A2H1JCD3_BRELN</name>
<dbReference type="SUPFAM" id="SSF53822">
    <property type="entry name" value="Periplasmic binding protein-like I"/>
    <property type="match status" value="1"/>
</dbReference>
<organism evidence="1 2">
    <name type="scientific">Brevibacterium linens ATCC 9172</name>
    <dbReference type="NCBI Taxonomy" id="1255617"/>
    <lineage>
        <taxon>Bacteria</taxon>
        <taxon>Bacillati</taxon>
        <taxon>Actinomycetota</taxon>
        <taxon>Actinomycetes</taxon>
        <taxon>Micrococcales</taxon>
        <taxon>Brevibacteriaceae</taxon>
        <taxon>Brevibacterium</taxon>
    </lineage>
</organism>
<evidence type="ECO:0000313" key="1">
    <source>
        <dbReference type="EMBL" id="SMX85140.1"/>
    </source>
</evidence>
<protein>
    <submittedName>
        <fullName evidence="1">Putative ABC transport system substrate-binding protein</fullName>
    </submittedName>
</protein>
<dbReference type="AlphaFoldDB" id="A0A2H1JCD3"/>
<accession>A0A2H1JCD3</accession>